<dbReference type="InterPro" id="IPR001537">
    <property type="entry name" value="SpoU_MeTrfase"/>
</dbReference>
<evidence type="ECO:0000313" key="6">
    <source>
        <dbReference type="EMBL" id="OPG15958.1"/>
    </source>
</evidence>
<dbReference type="Gene3D" id="3.40.1280.10">
    <property type="match status" value="1"/>
</dbReference>
<protein>
    <recommendedName>
        <fullName evidence="4">RNA 2-O ribose methyltransferase substrate binding domain-containing protein</fullName>
    </recommendedName>
</protein>
<name>A0A162U9J5_9BACL</name>
<dbReference type="Gene3D" id="3.30.1330.30">
    <property type="match status" value="1"/>
</dbReference>
<dbReference type="SMART" id="SM00967">
    <property type="entry name" value="SpoU_sub_bind"/>
    <property type="match status" value="1"/>
</dbReference>
<proteinExistence type="inferred from homology"/>
<dbReference type="AlphaFoldDB" id="A0A162U9J5"/>
<dbReference type="GO" id="GO:0032259">
    <property type="term" value="P:methylation"/>
    <property type="evidence" value="ECO:0007669"/>
    <property type="project" value="UniProtKB-KW"/>
</dbReference>
<dbReference type="InterPro" id="IPR051259">
    <property type="entry name" value="rRNA_Methyltransferase"/>
</dbReference>
<dbReference type="STRING" id="1765683.B2M26_10215"/>
<dbReference type="Pfam" id="PF22435">
    <property type="entry name" value="MRM3-like_sub_bind"/>
    <property type="match status" value="1"/>
</dbReference>
<comment type="caution">
    <text evidence="6">The sequence shown here is derived from an EMBL/GenBank/DDBJ whole genome shotgun (WGS) entry which is preliminary data.</text>
</comment>
<dbReference type="InterPro" id="IPR053888">
    <property type="entry name" value="MRM3-like_sub_bind"/>
</dbReference>
<reference evidence="6 8" key="2">
    <citation type="submission" date="2017-02" db="EMBL/GenBank/DDBJ databases">
        <title>Draft genome of Acidibacillus ferrooxidans Huett2.</title>
        <authorList>
            <person name="Schopf S."/>
        </authorList>
    </citation>
    <scope>NUCLEOTIDE SEQUENCE [LARGE SCALE GENOMIC DNA]</scope>
    <source>
        <strain evidence="6 8">Huett2</strain>
    </source>
</reference>
<keyword evidence="3" id="KW-0808">Transferase</keyword>
<sequence length="276" mass="29711">MEKSLTSLQNPRVKGFAALKDKKQREREQLYLVEGVRAVDTYLSCGDILQTLIYDDEIPLPDVALDLVFAARKKGIEVLPVGTNAIAKIADTEHPQGVIGVARMGDADWRAIVDEGEGDATVAAAPLLLLDGVKDPGNLGALLRSAHAVGCTRIVTLPGTVDVYSPKVVRAAMGSLPSLQIARMTDTFEELGARLNEEGYRVIGTDLDGTSLYEEDLTGKLALFIGSEADGLSFDASDLCERMITIPMPGKTESLNVAIAASVILYESLRQRLVRK</sequence>
<dbReference type="SUPFAM" id="SSF75217">
    <property type="entry name" value="alpha/beta knot"/>
    <property type="match status" value="1"/>
</dbReference>
<dbReference type="EMBL" id="MWPS01000026">
    <property type="protein sequence ID" value="OPG15958.1"/>
    <property type="molecule type" value="Genomic_DNA"/>
</dbReference>
<dbReference type="Proteomes" id="UP000077421">
    <property type="component" value="Unassembled WGS sequence"/>
</dbReference>
<comment type="similarity">
    <text evidence="1">Belongs to the class IV-like SAM-binding methyltransferase superfamily. RNA methyltransferase TrmH family.</text>
</comment>
<dbReference type="EMBL" id="LSUQ01000016">
    <property type="protein sequence ID" value="OAG94088.1"/>
    <property type="molecule type" value="Genomic_DNA"/>
</dbReference>
<evidence type="ECO:0000313" key="5">
    <source>
        <dbReference type="EMBL" id="OAG94088.1"/>
    </source>
</evidence>
<dbReference type="InterPro" id="IPR029028">
    <property type="entry name" value="Alpha/beta_knot_MTases"/>
</dbReference>
<dbReference type="GO" id="GO:0005737">
    <property type="term" value="C:cytoplasm"/>
    <property type="evidence" value="ECO:0007669"/>
    <property type="project" value="UniProtKB-ARBA"/>
</dbReference>
<dbReference type="Proteomes" id="UP000190229">
    <property type="component" value="Unassembled WGS sequence"/>
</dbReference>
<dbReference type="PANTHER" id="PTHR43191:SF2">
    <property type="entry name" value="RRNA METHYLTRANSFERASE 3, MITOCHONDRIAL"/>
    <property type="match status" value="1"/>
</dbReference>
<dbReference type="Pfam" id="PF00588">
    <property type="entry name" value="SpoU_methylase"/>
    <property type="match status" value="1"/>
</dbReference>
<dbReference type="OrthoDB" id="9794400at2"/>
<keyword evidence="2" id="KW-0489">Methyltransferase</keyword>
<accession>A0A162U9J5</accession>
<reference evidence="5 7" key="1">
    <citation type="submission" date="2016-02" db="EMBL/GenBank/DDBJ databases">
        <title>Draft genome sequence of Acidibacillus ferrooxidans SLC66.</title>
        <authorList>
            <person name="Oliveira G."/>
            <person name="Nancucheo I."/>
            <person name="Dall'Agnol H."/>
            <person name="Johnson B."/>
            <person name="Oliveira R."/>
            <person name="Nunes G.L."/>
            <person name="Tzotzos G."/>
            <person name="Orellana S.C."/>
            <person name="Salim A.C."/>
            <person name="Araujo F.M."/>
        </authorList>
    </citation>
    <scope>NUCLEOTIDE SEQUENCE [LARGE SCALE GENOMIC DNA]</scope>
    <source>
        <strain evidence="5 7">SLC66</strain>
    </source>
</reference>
<evidence type="ECO:0000256" key="3">
    <source>
        <dbReference type="ARBA" id="ARBA00022679"/>
    </source>
</evidence>
<evidence type="ECO:0000313" key="7">
    <source>
        <dbReference type="Proteomes" id="UP000077421"/>
    </source>
</evidence>
<evidence type="ECO:0000256" key="1">
    <source>
        <dbReference type="ARBA" id="ARBA00007228"/>
    </source>
</evidence>
<dbReference type="PANTHER" id="PTHR43191">
    <property type="entry name" value="RRNA METHYLTRANSFERASE 3"/>
    <property type="match status" value="1"/>
</dbReference>
<dbReference type="GO" id="GO:0008173">
    <property type="term" value="F:RNA methyltransferase activity"/>
    <property type="evidence" value="ECO:0007669"/>
    <property type="project" value="InterPro"/>
</dbReference>
<keyword evidence="8" id="KW-1185">Reference proteome</keyword>
<evidence type="ECO:0000313" key="8">
    <source>
        <dbReference type="Proteomes" id="UP000190229"/>
    </source>
</evidence>
<gene>
    <name evidence="5" type="ORF">AYW79_07050</name>
    <name evidence="6" type="ORF">B2M26_10215</name>
</gene>
<dbReference type="SUPFAM" id="SSF55315">
    <property type="entry name" value="L30e-like"/>
    <property type="match status" value="1"/>
</dbReference>
<feature type="domain" description="RNA 2-O ribose methyltransferase substrate binding" evidence="4">
    <location>
        <begin position="32"/>
        <end position="108"/>
    </location>
</feature>
<dbReference type="CDD" id="cd18095">
    <property type="entry name" value="SpoU-like_rRNA-MTase"/>
    <property type="match status" value="1"/>
</dbReference>
<dbReference type="RefSeq" id="WP_067563783.1">
    <property type="nucleotide sequence ID" value="NZ_LSUQ01000016.1"/>
</dbReference>
<dbReference type="InterPro" id="IPR029026">
    <property type="entry name" value="tRNA_m1G_MTases_N"/>
</dbReference>
<evidence type="ECO:0000256" key="2">
    <source>
        <dbReference type="ARBA" id="ARBA00022603"/>
    </source>
</evidence>
<dbReference type="GO" id="GO:0003723">
    <property type="term" value="F:RNA binding"/>
    <property type="evidence" value="ECO:0007669"/>
    <property type="project" value="InterPro"/>
</dbReference>
<dbReference type="InterPro" id="IPR013123">
    <property type="entry name" value="SpoU_subst-bd"/>
</dbReference>
<dbReference type="GO" id="GO:0006396">
    <property type="term" value="P:RNA processing"/>
    <property type="evidence" value="ECO:0007669"/>
    <property type="project" value="InterPro"/>
</dbReference>
<dbReference type="InterPro" id="IPR029064">
    <property type="entry name" value="Ribosomal_eL30-like_sf"/>
</dbReference>
<evidence type="ECO:0000259" key="4">
    <source>
        <dbReference type="SMART" id="SM00967"/>
    </source>
</evidence>
<organism evidence="6 8">
    <name type="scientific">Ferroacidibacillus organovorans</name>
    <dbReference type="NCBI Taxonomy" id="1765683"/>
    <lineage>
        <taxon>Bacteria</taxon>
        <taxon>Bacillati</taxon>
        <taxon>Bacillota</taxon>
        <taxon>Bacilli</taxon>
        <taxon>Bacillales</taxon>
        <taxon>Alicyclobacillaceae</taxon>
        <taxon>Ferroacidibacillus</taxon>
    </lineage>
</organism>